<dbReference type="EMBL" id="JBBNPP010000001">
    <property type="protein sequence ID" value="MEQ3345991.1"/>
    <property type="molecule type" value="Genomic_DNA"/>
</dbReference>
<evidence type="ECO:0000313" key="2">
    <source>
        <dbReference type="EMBL" id="MEQ3345991.1"/>
    </source>
</evidence>
<gene>
    <name evidence="2" type="ORF">AAA073_00915</name>
</gene>
<dbReference type="PROSITE" id="PS51257">
    <property type="entry name" value="PROKAR_LIPOPROTEIN"/>
    <property type="match status" value="1"/>
</dbReference>
<keyword evidence="3" id="KW-1185">Reference proteome</keyword>
<evidence type="ECO:0000256" key="1">
    <source>
        <dbReference type="SAM" id="Coils"/>
    </source>
</evidence>
<dbReference type="Proteomes" id="UP001491691">
    <property type="component" value="Unassembled WGS sequence"/>
</dbReference>
<name>A0ABV1IYL2_9FIRM</name>
<proteinExistence type="predicted"/>
<keyword evidence="1" id="KW-0175">Coiled coil</keyword>
<evidence type="ECO:0000313" key="3">
    <source>
        <dbReference type="Proteomes" id="UP001491691"/>
    </source>
</evidence>
<comment type="caution">
    <text evidence="2">The sequence shown here is derived from an EMBL/GenBank/DDBJ whole genome shotgun (WGS) entry which is preliminary data.</text>
</comment>
<evidence type="ECO:0008006" key="4">
    <source>
        <dbReference type="Google" id="ProtNLM"/>
    </source>
</evidence>
<reference evidence="2 3" key="1">
    <citation type="submission" date="2024-04" db="EMBL/GenBank/DDBJ databases">
        <title>Human intestinal bacterial collection.</title>
        <authorList>
            <person name="Pauvert C."/>
            <person name="Hitch T.C.A."/>
            <person name="Clavel T."/>
        </authorList>
    </citation>
    <scope>NUCLEOTIDE SEQUENCE [LARGE SCALE GENOMIC DNA]</scope>
    <source>
        <strain evidence="2 3">CLA-SR-H019</strain>
    </source>
</reference>
<feature type="coiled-coil region" evidence="1">
    <location>
        <begin position="36"/>
        <end position="79"/>
    </location>
</feature>
<dbReference type="RefSeq" id="WP_349187748.1">
    <property type="nucleotide sequence ID" value="NZ_JBBNPP010000001.1"/>
</dbReference>
<sequence length="358" mass="41972">MKKFVCLALIIQLSTLLVSCKNQEGNSAKINDVKENNIVQENIKENQKNLDQETKEEKKELEKNSLDLLRENLNNKSKKFAVAYLGITENQLDKNFQKWIEDNNPKLVRDYPFIKEIPFENIIAKEKKYGQVYLIVSTDKNASIAVNSLKISEDFNLITDEVLYRKDTAEPILIISDSLEFPDIEINIVPEHQEPTNWNPGMIWNLDNDELKDNQDFLDFTQYGENGVDAIRAFLIDSGWRNLSDKELDDTTWIYNDWYFDFNKDNSNKDYDGKMEFYQIDDKSLEHVNKYFGFYKVYGDKIKVDVSNKKGNEIKSEYTILIFVNDEILRIEKNSDSKNNLPFFSPDRNFVELFKSFG</sequence>
<organism evidence="2 3">
    <name type="scientific">Peptoniphilus senegalensis</name>
    <dbReference type="NCBI Taxonomy" id="1465757"/>
    <lineage>
        <taxon>Bacteria</taxon>
        <taxon>Bacillati</taxon>
        <taxon>Bacillota</taxon>
        <taxon>Tissierellia</taxon>
        <taxon>Tissierellales</taxon>
        <taxon>Peptoniphilaceae</taxon>
        <taxon>Peptoniphilus</taxon>
    </lineage>
</organism>
<protein>
    <recommendedName>
        <fullName evidence="4">Lipoprotein</fullName>
    </recommendedName>
</protein>
<accession>A0ABV1IYL2</accession>